<evidence type="ECO:0000256" key="2">
    <source>
        <dbReference type="ARBA" id="ARBA00022801"/>
    </source>
</evidence>
<dbReference type="SUPFAM" id="SSF53474">
    <property type="entry name" value="alpha/beta-Hydrolases"/>
    <property type="match status" value="1"/>
</dbReference>
<evidence type="ECO:0000313" key="4">
    <source>
        <dbReference type="EMBL" id="CAB3242102.1"/>
    </source>
</evidence>
<dbReference type="Gene3D" id="3.40.50.1820">
    <property type="entry name" value="alpha/beta hydrolase"/>
    <property type="match status" value="1"/>
</dbReference>
<comment type="similarity">
    <text evidence="1">Belongs to the AB hydrolase superfamily.</text>
</comment>
<comment type="caution">
    <text evidence="4">The sequence shown here is derived from an EMBL/GenBank/DDBJ whole genome shotgun (WGS) entry which is preliminary data.</text>
</comment>
<protein>
    <recommendedName>
        <fullName evidence="3">AB hydrolase-1 domain-containing protein</fullName>
    </recommendedName>
</protein>
<dbReference type="OrthoDB" id="10012075at2759"/>
<dbReference type="InterPro" id="IPR029058">
    <property type="entry name" value="AB_hydrolase_fold"/>
</dbReference>
<sequence>MSSILSYSLIFKNLKKPLANLSKNYILRLQLSTQEIQIPLKYGYISGKLWGSSDKRPILALHGWQDNAGTWDALAPMLIKDRSILAIDFPGHGLSSWIPDGMMYCDWEWIKVILYIKQYFKWDKVSLLSHSMGSLAARRYSGLFPDDVDLYIGIDILVYGYLYENLDKVMDMYPTLIQKAAISQTRLKNEPPLYTLNEITKIKYFGSNKSVALKRIPYLLERGIKQSEHNPTKYYFTRDPRTKYILFANERNEFIENLIKRLKCPTLFIKATDSPYENDKSSAELQNKLQKNNEKYESHTVLGTHHVHLNDPEKVAPLILNFLNKYMKR</sequence>
<dbReference type="GO" id="GO:0016020">
    <property type="term" value="C:membrane"/>
    <property type="evidence" value="ECO:0007669"/>
    <property type="project" value="TreeGrafter"/>
</dbReference>
<dbReference type="InterPro" id="IPR000073">
    <property type="entry name" value="AB_hydrolase_1"/>
</dbReference>
<evidence type="ECO:0000256" key="1">
    <source>
        <dbReference type="ARBA" id="ARBA00008645"/>
    </source>
</evidence>
<dbReference type="AlphaFoldDB" id="A0A8S1A6Q1"/>
<feature type="domain" description="AB hydrolase-1" evidence="3">
    <location>
        <begin position="57"/>
        <end position="311"/>
    </location>
</feature>
<dbReference type="InterPro" id="IPR050266">
    <property type="entry name" value="AB_hydrolase_sf"/>
</dbReference>
<dbReference type="PANTHER" id="PTHR43798:SF14">
    <property type="entry name" value="SERINE HYDROLASE-LIKE PROTEIN DDB_G0286239"/>
    <property type="match status" value="1"/>
</dbReference>
<dbReference type="EMBL" id="CADEBD010000312">
    <property type="protein sequence ID" value="CAB3242102.1"/>
    <property type="molecule type" value="Genomic_DNA"/>
</dbReference>
<gene>
    <name evidence="4" type="ORF">APLA_LOCUS9799</name>
</gene>
<keyword evidence="2" id="KW-0378">Hydrolase</keyword>
<evidence type="ECO:0000259" key="3">
    <source>
        <dbReference type="Pfam" id="PF00561"/>
    </source>
</evidence>
<evidence type="ECO:0000313" key="5">
    <source>
        <dbReference type="Proteomes" id="UP000494256"/>
    </source>
</evidence>
<proteinExistence type="inferred from homology"/>
<dbReference type="Proteomes" id="UP000494256">
    <property type="component" value="Unassembled WGS sequence"/>
</dbReference>
<dbReference type="PANTHER" id="PTHR43798">
    <property type="entry name" value="MONOACYLGLYCEROL LIPASE"/>
    <property type="match status" value="1"/>
</dbReference>
<dbReference type="Pfam" id="PF00561">
    <property type="entry name" value="Abhydrolase_1"/>
    <property type="match status" value="1"/>
</dbReference>
<dbReference type="GO" id="GO:0016787">
    <property type="term" value="F:hydrolase activity"/>
    <property type="evidence" value="ECO:0007669"/>
    <property type="project" value="UniProtKB-KW"/>
</dbReference>
<accession>A0A8S1A6Q1</accession>
<reference evidence="4 5" key="1">
    <citation type="submission" date="2020-04" db="EMBL/GenBank/DDBJ databases">
        <authorList>
            <person name="Wallbank WR R."/>
            <person name="Pardo Diaz C."/>
            <person name="Kozak K."/>
            <person name="Martin S."/>
            <person name="Jiggins C."/>
            <person name="Moest M."/>
            <person name="Warren A I."/>
            <person name="Byers J.R.P. K."/>
            <person name="Montejo-Kovacevich G."/>
            <person name="Yen C E."/>
        </authorList>
    </citation>
    <scope>NUCLEOTIDE SEQUENCE [LARGE SCALE GENOMIC DNA]</scope>
</reference>
<name>A0A8S1A6Q1_ARCPL</name>
<organism evidence="4 5">
    <name type="scientific">Arctia plantaginis</name>
    <name type="common">Wood tiger moth</name>
    <name type="synonym">Phalaena plantaginis</name>
    <dbReference type="NCBI Taxonomy" id="874455"/>
    <lineage>
        <taxon>Eukaryota</taxon>
        <taxon>Metazoa</taxon>
        <taxon>Ecdysozoa</taxon>
        <taxon>Arthropoda</taxon>
        <taxon>Hexapoda</taxon>
        <taxon>Insecta</taxon>
        <taxon>Pterygota</taxon>
        <taxon>Neoptera</taxon>
        <taxon>Endopterygota</taxon>
        <taxon>Lepidoptera</taxon>
        <taxon>Glossata</taxon>
        <taxon>Ditrysia</taxon>
        <taxon>Noctuoidea</taxon>
        <taxon>Erebidae</taxon>
        <taxon>Arctiinae</taxon>
        <taxon>Arctia</taxon>
    </lineage>
</organism>